<evidence type="ECO:0000256" key="10">
    <source>
        <dbReference type="SAM" id="Phobius"/>
    </source>
</evidence>
<dbReference type="Proteomes" id="UP000319384">
    <property type="component" value="Unassembled WGS sequence"/>
</dbReference>
<dbReference type="Gene3D" id="1.10.287.130">
    <property type="match status" value="1"/>
</dbReference>
<evidence type="ECO:0000313" key="12">
    <source>
        <dbReference type="EMBL" id="RZO25610.1"/>
    </source>
</evidence>
<dbReference type="FunFam" id="1.10.287.130:FF:000001">
    <property type="entry name" value="Two-component sensor histidine kinase"/>
    <property type="match status" value="1"/>
</dbReference>
<reference evidence="12 13" key="1">
    <citation type="submission" date="2019-02" db="EMBL/GenBank/DDBJ databases">
        <title>Prokaryotic population dynamics and viral predation in marine succession experiment using metagenomics: the confinement effect.</title>
        <authorList>
            <person name="Haro-Moreno J.M."/>
            <person name="Rodriguez-Valera F."/>
            <person name="Lopez-Perez M."/>
        </authorList>
    </citation>
    <scope>NUCLEOTIDE SEQUENCE [LARGE SCALE GENOMIC DNA]</scope>
    <source>
        <strain evidence="12">MED-G162</strain>
    </source>
</reference>
<dbReference type="InterPro" id="IPR036890">
    <property type="entry name" value="HATPase_C_sf"/>
</dbReference>
<dbReference type="SUPFAM" id="SSF47384">
    <property type="entry name" value="Homodimeric domain of signal transducing histidine kinase"/>
    <property type="match status" value="1"/>
</dbReference>
<keyword evidence="8" id="KW-0902">Two-component regulatory system</keyword>
<evidence type="ECO:0000256" key="7">
    <source>
        <dbReference type="ARBA" id="ARBA00022840"/>
    </source>
</evidence>
<dbReference type="InterPro" id="IPR050351">
    <property type="entry name" value="BphY/WalK/GraS-like"/>
</dbReference>
<evidence type="ECO:0000256" key="6">
    <source>
        <dbReference type="ARBA" id="ARBA00022777"/>
    </source>
</evidence>
<proteinExistence type="predicted"/>
<feature type="transmembrane region" description="Helical" evidence="10">
    <location>
        <begin position="6"/>
        <end position="26"/>
    </location>
</feature>
<dbReference type="AlphaFoldDB" id="A0A520MWK2"/>
<keyword evidence="10" id="KW-0812">Transmembrane</keyword>
<dbReference type="PANTHER" id="PTHR45453:SF1">
    <property type="entry name" value="PHOSPHATE REGULON SENSOR PROTEIN PHOR"/>
    <property type="match status" value="1"/>
</dbReference>
<sequence>MGIGSRLFLIIFISLGLGIFVSYIIAERDITDTFQKHIINELQNQASLLAEVVDEVDSIGDLDASDSLADRLGSASNSRVTLILSDGRVIGDSDVDTQNINNLDNHFNRPEVQDAFLKGKGWSIRYSDTVKQQQMYYAILDNNDVSPNVIRIAVPYVNVDSAIGSLNLSIILIALVAFIVTSIASGIAANYAYRSIADLAYATSKIADADGKAKKKDLKALPTERTDEFGNVAQSVSQISEELKSKINLIAKQRDQFGSVLDDLGEGIIVADIGGKITYENEQVSLILNKNELIGKKITDLNIKSLNYLLKRAKKKKRADIEFEIELDDRSTRWVLATINQSKTTKEFILVVHDITQLRRFSSMRRDFISNVSHELRTPVSVIMANAETLVDRALEDKKQAKVFSKAILHNAQRLSDMVSSLLDLSRIDYGELKLNIEELHINEHINKAIDSLKNLGKRKNISISCSCSKGKIVLADKNALERILNNLIENAFKYSESGSTINISTRKVKDHLEISVKDSGRGIPDQEQDYLFDRFYRTAEARATDEKGSGLGLAIVKNLVNNLNGEVGVKNSTPQGSIFWFSLPLTTS</sequence>
<feature type="domain" description="Histidine kinase" evidence="11">
    <location>
        <begin position="371"/>
        <end position="588"/>
    </location>
</feature>
<dbReference type="FunFam" id="3.30.565.10:FF:000037">
    <property type="entry name" value="Hybrid sensor histidine kinase/response regulator"/>
    <property type="match status" value="1"/>
</dbReference>
<dbReference type="GO" id="GO:0000155">
    <property type="term" value="F:phosphorelay sensor kinase activity"/>
    <property type="evidence" value="ECO:0007669"/>
    <property type="project" value="InterPro"/>
</dbReference>
<dbReference type="SMART" id="SM00388">
    <property type="entry name" value="HisKA"/>
    <property type="match status" value="1"/>
</dbReference>
<keyword evidence="9 10" id="KW-0472">Membrane</keyword>
<dbReference type="Pfam" id="PF02518">
    <property type="entry name" value="HATPase_c"/>
    <property type="match status" value="1"/>
</dbReference>
<dbReference type="EMBL" id="SHBH01000032">
    <property type="protein sequence ID" value="RZO25610.1"/>
    <property type="molecule type" value="Genomic_DNA"/>
</dbReference>
<name>A0A520MWK2_9GAMM</name>
<dbReference type="SUPFAM" id="SSF55874">
    <property type="entry name" value="ATPase domain of HSP90 chaperone/DNA topoisomerase II/histidine kinase"/>
    <property type="match status" value="1"/>
</dbReference>
<evidence type="ECO:0000256" key="8">
    <source>
        <dbReference type="ARBA" id="ARBA00023012"/>
    </source>
</evidence>
<keyword evidence="7" id="KW-0067">ATP-binding</keyword>
<evidence type="ECO:0000256" key="9">
    <source>
        <dbReference type="ARBA" id="ARBA00023136"/>
    </source>
</evidence>
<dbReference type="Gene3D" id="3.30.450.20">
    <property type="entry name" value="PAS domain"/>
    <property type="match status" value="1"/>
</dbReference>
<dbReference type="CDD" id="cd00075">
    <property type="entry name" value="HATPase"/>
    <property type="match status" value="1"/>
</dbReference>
<evidence type="ECO:0000256" key="3">
    <source>
        <dbReference type="ARBA" id="ARBA00022553"/>
    </source>
</evidence>
<dbReference type="Gene3D" id="6.10.340.10">
    <property type="match status" value="1"/>
</dbReference>
<dbReference type="SMART" id="SM00387">
    <property type="entry name" value="HATPase_c"/>
    <property type="match status" value="1"/>
</dbReference>
<evidence type="ECO:0000313" key="13">
    <source>
        <dbReference type="Proteomes" id="UP000319384"/>
    </source>
</evidence>
<dbReference type="GO" id="GO:0016036">
    <property type="term" value="P:cellular response to phosphate starvation"/>
    <property type="evidence" value="ECO:0007669"/>
    <property type="project" value="TreeGrafter"/>
</dbReference>
<keyword evidence="4" id="KW-0808">Transferase</keyword>
<dbReference type="PANTHER" id="PTHR45453">
    <property type="entry name" value="PHOSPHATE REGULON SENSOR PROTEIN PHOR"/>
    <property type="match status" value="1"/>
</dbReference>
<dbReference type="InterPro" id="IPR003594">
    <property type="entry name" value="HATPase_dom"/>
</dbReference>
<evidence type="ECO:0000256" key="2">
    <source>
        <dbReference type="ARBA" id="ARBA00012438"/>
    </source>
</evidence>
<dbReference type="InterPro" id="IPR005467">
    <property type="entry name" value="His_kinase_dom"/>
</dbReference>
<dbReference type="CDD" id="cd00082">
    <property type="entry name" value="HisKA"/>
    <property type="match status" value="1"/>
</dbReference>
<dbReference type="GO" id="GO:0004721">
    <property type="term" value="F:phosphoprotein phosphatase activity"/>
    <property type="evidence" value="ECO:0007669"/>
    <property type="project" value="TreeGrafter"/>
</dbReference>
<protein>
    <recommendedName>
        <fullName evidence="2">histidine kinase</fullName>
        <ecNumber evidence="2">2.7.13.3</ecNumber>
    </recommendedName>
</protein>
<dbReference type="InterPro" id="IPR000014">
    <property type="entry name" value="PAS"/>
</dbReference>
<dbReference type="InterPro" id="IPR004358">
    <property type="entry name" value="Sig_transdc_His_kin-like_C"/>
</dbReference>
<dbReference type="InterPro" id="IPR003661">
    <property type="entry name" value="HisK_dim/P_dom"/>
</dbReference>
<comment type="caution">
    <text evidence="12">The sequence shown here is derived from an EMBL/GenBank/DDBJ whole genome shotgun (WGS) entry which is preliminary data.</text>
</comment>
<dbReference type="InterPro" id="IPR036097">
    <property type="entry name" value="HisK_dim/P_sf"/>
</dbReference>
<dbReference type="Gene3D" id="3.30.565.10">
    <property type="entry name" value="Histidine kinase-like ATPase, C-terminal domain"/>
    <property type="match status" value="1"/>
</dbReference>
<dbReference type="NCBIfam" id="TIGR00229">
    <property type="entry name" value="sensory_box"/>
    <property type="match status" value="1"/>
</dbReference>
<gene>
    <name evidence="12" type="ORF">EVA95_03370</name>
</gene>
<dbReference type="Pfam" id="PF00512">
    <property type="entry name" value="HisKA"/>
    <property type="match status" value="1"/>
</dbReference>
<dbReference type="GO" id="GO:0005524">
    <property type="term" value="F:ATP binding"/>
    <property type="evidence" value="ECO:0007669"/>
    <property type="project" value="UniProtKB-KW"/>
</dbReference>
<keyword evidence="6" id="KW-0418">Kinase</keyword>
<evidence type="ECO:0000256" key="4">
    <source>
        <dbReference type="ARBA" id="ARBA00022679"/>
    </source>
</evidence>
<dbReference type="CDD" id="cd00130">
    <property type="entry name" value="PAS"/>
    <property type="match status" value="1"/>
</dbReference>
<evidence type="ECO:0000259" key="11">
    <source>
        <dbReference type="PROSITE" id="PS50109"/>
    </source>
</evidence>
<dbReference type="PROSITE" id="PS50109">
    <property type="entry name" value="HIS_KIN"/>
    <property type="match status" value="1"/>
</dbReference>
<dbReference type="EC" id="2.7.13.3" evidence="2"/>
<evidence type="ECO:0000256" key="5">
    <source>
        <dbReference type="ARBA" id="ARBA00022741"/>
    </source>
</evidence>
<dbReference type="GO" id="GO:0005886">
    <property type="term" value="C:plasma membrane"/>
    <property type="evidence" value="ECO:0007669"/>
    <property type="project" value="TreeGrafter"/>
</dbReference>
<feature type="transmembrane region" description="Helical" evidence="10">
    <location>
        <begin position="170"/>
        <end position="193"/>
    </location>
</feature>
<dbReference type="InterPro" id="IPR035965">
    <property type="entry name" value="PAS-like_dom_sf"/>
</dbReference>
<keyword evidence="5" id="KW-0547">Nucleotide-binding</keyword>
<keyword evidence="3" id="KW-0597">Phosphoprotein</keyword>
<accession>A0A520MWK2</accession>
<dbReference type="SUPFAM" id="SSF55785">
    <property type="entry name" value="PYP-like sensor domain (PAS domain)"/>
    <property type="match status" value="1"/>
</dbReference>
<evidence type="ECO:0000256" key="1">
    <source>
        <dbReference type="ARBA" id="ARBA00000085"/>
    </source>
</evidence>
<comment type="catalytic activity">
    <reaction evidence="1">
        <text>ATP + protein L-histidine = ADP + protein N-phospho-L-histidine.</text>
        <dbReference type="EC" id="2.7.13.3"/>
    </reaction>
</comment>
<dbReference type="PRINTS" id="PR00344">
    <property type="entry name" value="BCTRLSENSOR"/>
</dbReference>
<keyword evidence="10" id="KW-1133">Transmembrane helix</keyword>
<organism evidence="12 13">
    <name type="scientific">SAR86 cluster bacterium</name>
    <dbReference type="NCBI Taxonomy" id="2030880"/>
    <lineage>
        <taxon>Bacteria</taxon>
        <taxon>Pseudomonadati</taxon>
        <taxon>Pseudomonadota</taxon>
        <taxon>Gammaproteobacteria</taxon>
        <taxon>SAR86 cluster</taxon>
    </lineage>
</organism>